<dbReference type="AlphaFoldDB" id="A0A9P4Q6B2"/>
<dbReference type="OrthoDB" id="5420958at2759"/>
<proteinExistence type="predicted"/>
<evidence type="ECO:0000313" key="1">
    <source>
        <dbReference type="EMBL" id="KAF2718939.1"/>
    </source>
</evidence>
<name>A0A9P4Q6B2_9PEZI</name>
<organism evidence="1 2">
    <name type="scientific">Polychaeton citri CBS 116435</name>
    <dbReference type="NCBI Taxonomy" id="1314669"/>
    <lineage>
        <taxon>Eukaryota</taxon>
        <taxon>Fungi</taxon>
        <taxon>Dikarya</taxon>
        <taxon>Ascomycota</taxon>
        <taxon>Pezizomycotina</taxon>
        <taxon>Dothideomycetes</taxon>
        <taxon>Dothideomycetidae</taxon>
        <taxon>Capnodiales</taxon>
        <taxon>Capnodiaceae</taxon>
        <taxon>Polychaeton</taxon>
    </lineage>
</organism>
<dbReference type="EMBL" id="MU003818">
    <property type="protein sequence ID" value="KAF2718939.1"/>
    <property type="molecule type" value="Genomic_DNA"/>
</dbReference>
<sequence length="58" mass="6443">MDRASQALAADIPCDAPGSFRARADCSDVPRTTLQHGREVEGYCVKCRHFRAASQRYT</sequence>
<comment type="caution">
    <text evidence="1">The sequence shown here is derived from an EMBL/GenBank/DDBJ whole genome shotgun (WGS) entry which is preliminary data.</text>
</comment>
<dbReference type="Proteomes" id="UP000799441">
    <property type="component" value="Unassembled WGS sequence"/>
</dbReference>
<reference evidence="1" key="1">
    <citation type="journal article" date="2020" name="Stud. Mycol.">
        <title>101 Dothideomycetes genomes: a test case for predicting lifestyles and emergence of pathogens.</title>
        <authorList>
            <person name="Haridas S."/>
            <person name="Albert R."/>
            <person name="Binder M."/>
            <person name="Bloem J."/>
            <person name="Labutti K."/>
            <person name="Salamov A."/>
            <person name="Andreopoulos B."/>
            <person name="Baker S."/>
            <person name="Barry K."/>
            <person name="Bills G."/>
            <person name="Bluhm B."/>
            <person name="Cannon C."/>
            <person name="Castanera R."/>
            <person name="Culley D."/>
            <person name="Daum C."/>
            <person name="Ezra D."/>
            <person name="Gonzalez J."/>
            <person name="Henrissat B."/>
            <person name="Kuo A."/>
            <person name="Liang C."/>
            <person name="Lipzen A."/>
            <person name="Lutzoni F."/>
            <person name="Magnuson J."/>
            <person name="Mondo S."/>
            <person name="Nolan M."/>
            <person name="Ohm R."/>
            <person name="Pangilinan J."/>
            <person name="Park H.-J."/>
            <person name="Ramirez L."/>
            <person name="Alfaro M."/>
            <person name="Sun H."/>
            <person name="Tritt A."/>
            <person name="Yoshinaga Y."/>
            <person name="Zwiers L.-H."/>
            <person name="Turgeon B."/>
            <person name="Goodwin S."/>
            <person name="Spatafora J."/>
            <person name="Crous P."/>
            <person name="Grigoriev I."/>
        </authorList>
    </citation>
    <scope>NUCLEOTIDE SEQUENCE</scope>
    <source>
        <strain evidence="1">CBS 116435</strain>
    </source>
</reference>
<protein>
    <submittedName>
        <fullName evidence="1">Uncharacterized protein</fullName>
    </submittedName>
</protein>
<gene>
    <name evidence="1" type="ORF">K431DRAFT_287257</name>
</gene>
<accession>A0A9P4Q6B2</accession>
<evidence type="ECO:0000313" key="2">
    <source>
        <dbReference type="Proteomes" id="UP000799441"/>
    </source>
</evidence>
<keyword evidence="2" id="KW-1185">Reference proteome</keyword>